<comment type="caution">
    <text evidence="1">The sequence shown here is derived from an EMBL/GenBank/DDBJ whole genome shotgun (WGS) entry which is preliminary data.</text>
</comment>
<evidence type="ECO:0000313" key="1">
    <source>
        <dbReference type="EMBL" id="GBO01859.1"/>
    </source>
</evidence>
<gene>
    <name evidence="1" type="ORF">AVEN_86773_1</name>
</gene>
<sequence length="92" mass="10344">MNKSGMVIRQTKFDVIIGLVIFTISWAMDGECTPQNHASKNLMNCEIRVEFVRGTLESAYRCQVASLELKKISGFVEESKEKTSHFFPAAAQ</sequence>
<organism evidence="1 2">
    <name type="scientific">Araneus ventricosus</name>
    <name type="common">Orbweaver spider</name>
    <name type="synonym">Epeira ventricosa</name>
    <dbReference type="NCBI Taxonomy" id="182803"/>
    <lineage>
        <taxon>Eukaryota</taxon>
        <taxon>Metazoa</taxon>
        <taxon>Ecdysozoa</taxon>
        <taxon>Arthropoda</taxon>
        <taxon>Chelicerata</taxon>
        <taxon>Arachnida</taxon>
        <taxon>Araneae</taxon>
        <taxon>Araneomorphae</taxon>
        <taxon>Entelegynae</taxon>
        <taxon>Araneoidea</taxon>
        <taxon>Araneidae</taxon>
        <taxon>Araneus</taxon>
    </lineage>
</organism>
<accession>A0A4Y2TMK8</accession>
<dbReference type="AlphaFoldDB" id="A0A4Y2TMK8"/>
<protein>
    <submittedName>
        <fullName evidence="1">Uncharacterized protein</fullName>
    </submittedName>
</protein>
<name>A0A4Y2TMK8_ARAVE</name>
<evidence type="ECO:0000313" key="2">
    <source>
        <dbReference type="Proteomes" id="UP000499080"/>
    </source>
</evidence>
<dbReference type="EMBL" id="BGPR01029817">
    <property type="protein sequence ID" value="GBO01859.1"/>
    <property type="molecule type" value="Genomic_DNA"/>
</dbReference>
<reference evidence="1 2" key="1">
    <citation type="journal article" date="2019" name="Sci. Rep.">
        <title>Orb-weaving spider Araneus ventricosus genome elucidates the spidroin gene catalogue.</title>
        <authorList>
            <person name="Kono N."/>
            <person name="Nakamura H."/>
            <person name="Ohtoshi R."/>
            <person name="Moran D.A.P."/>
            <person name="Shinohara A."/>
            <person name="Yoshida Y."/>
            <person name="Fujiwara M."/>
            <person name="Mori M."/>
            <person name="Tomita M."/>
            <person name="Arakawa K."/>
        </authorList>
    </citation>
    <scope>NUCLEOTIDE SEQUENCE [LARGE SCALE GENOMIC DNA]</scope>
</reference>
<keyword evidence="2" id="KW-1185">Reference proteome</keyword>
<proteinExistence type="predicted"/>
<dbReference type="Proteomes" id="UP000499080">
    <property type="component" value="Unassembled WGS sequence"/>
</dbReference>